<comment type="similarity">
    <text evidence="2">Belongs to the GerABKC lipoprotein family.</text>
</comment>
<dbReference type="NCBIfam" id="TIGR02887">
    <property type="entry name" value="spore_ger_x_C"/>
    <property type="match status" value="1"/>
</dbReference>
<proteinExistence type="inferred from homology"/>
<dbReference type="Proteomes" id="UP001211894">
    <property type="component" value="Unassembled WGS sequence"/>
</dbReference>
<dbReference type="InterPro" id="IPR046953">
    <property type="entry name" value="Spore_GerAC-like_C"/>
</dbReference>
<evidence type="ECO:0000259" key="9">
    <source>
        <dbReference type="Pfam" id="PF25198"/>
    </source>
</evidence>
<keyword evidence="11" id="KW-1185">Reference proteome</keyword>
<evidence type="ECO:0000256" key="3">
    <source>
        <dbReference type="ARBA" id="ARBA00022544"/>
    </source>
</evidence>
<reference evidence="10 11" key="1">
    <citation type="submission" date="2023-01" db="EMBL/GenBank/DDBJ databases">
        <title>Bacillus changyiensis sp. nov., isolated from a coastal deposit.</title>
        <authorList>
            <person name="Xiao G."/>
            <person name="Lai Q."/>
            <person name="Hu Z."/>
            <person name="Shao Z."/>
        </authorList>
    </citation>
    <scope>NUCLEOTIDE SEQUENCE [LARGE SCALE GENOMIC DNA]</scope>
    <source>
        <strain evidence="10 11">CLL-7-23</strain>
    </source>
</reference>
<evidence type="ECO:0000256" key="1">
    <source>
        <dbReference type="ARBA" id="ARBA00004635"/>
    </source>
</evidence>
<protein>
    <submittedName>
        <fullName evidence="10">Ger(X)C family spore germination protein</fullName>
    </submittedName>
</protein>
<gene>
    <name evidence="10" type="ORF">PJ311_14835</name>
</gene>
<keyword evidence="5" id="KW-0472">Membrane</keyword>
<evidence type="ECO:0000313" key="10">
    <source>
        <dbReference type="EMBL" id="MDA7027853.1"/>
    </source>
</evidence>
<organism evidence="10 11">
    <name type="scientific">Bacillus changyiensis</name>
    <dbReference type="NCBI Taxonomy" id="3004103"/>
    <lineage>
        <taxon>Bacteria</taxon>
        <taxon>Bacillati</taxon>
        <taxon>Bacillota</taxon>
        <taxon>Bacilli</taxon>
        <taxon>Bacillales</taxon>
        <taxon>Bacillaceae</taxon>
        <taxon>Bacillus</taxon>
    </lineage>
</organism>
<dbReference type="InterPro" id="IPR008844">
    <property type="entry name" value="Spore_GerAC-like"/>
</dbReference>
<keyword evidence="6" id="KW-0564">Palmitate</keyword>
<name>A0ABT4X6F8_9BACI</name>
<sequence>METITNTLRFLSICLLFFLSGCWSSREIEELGLTFAIGMDKGKETSIEKKFNQVGGNYPKHDEITLTYQYVNQQTAGAKAAGGGGGGDQKSYINIYQTGDATQQNVREVALRKDRPVFGPHLKVIVIAADLLRTYSLEELLDQYLRDDEIRPSSLVLVTRGKARDTLELKDVGEMPAFRLREIINNRYRAKKILPPITLAKLTGMLRSGTSYLLQNVAAADGEIKYAGAVAINGKTNKLLGYLDEHDLDGLMWIKGKGTGGTVTSYEDKTKKLTVYTIETLKSEIKPIVKGNRLISFDVNITSDGHLAENRILAEKAFDNKFLERVEKNSEKTARQSINHSIEEMQKKYKADLAGFGNSVRIHEPRLWEKLKKNWDEIFTEIPIKFHVDLTIKDYGTVGDQ</sequence>
<evidence type="ECO:0000313" key="11">
    <source>
        <dbReference type="Proteomes" id="UP001211894"/>
    </source>
</evidence>
<dbReference type="PANTHER" id="PTHR35789">
    <property type="entry name" value="SPORE GERMINATION PROTEIN B3"/>
    <property type="match status" value="1"/>
</dbReference>
<keyword evidence="4" id="KW-0732">Signal</keyword>
<feature type="domain" description="Spore germination GerAC-like C-terminal" evidence="8">
    <location>
        <begin position="229"/>
        <end position="396"/>
    </location>
</feature>
<dbReference type="InterPro" id="IPR057336">
    <property type="entry name" value="GerAC_N"/>
</dbReference>
<keyword evidence="3" id="KW-0309">Germination</keyword>
<dbReference type="RefSeq" id="WP_271341676.1">
    <property type="nucleotide sequence ID" value="NZ_JAQKAB010000010.1"/>
</dbReference>
<evidence type="ECO:0000256" key="5">
    <source>
        <dbReference type="ARBA" id="ARBA00023136"/>
    </source>
</evidence>
<dbReference type="EMBL" id="JAQKAB010000010">
    <property type="protein sequence ID" value="MDA7027853.1"/>
    <property type="molecule type" value="Genomic_DNA"/>
</dbReference>
<dbReference type="PANTHER" id="PTHR35789:SF1">
    <property type="entry name" value="SPORE GERMINATION PROTEIN B3"/>
    <property type="match status" value="1"/>
</dbReference>
<feature type="domain" description="Spore germination protein N-terminal" evidence="9">
    <location>
        <begin position="25"/>
        <end position="209"/>
    </location>
</feature>
<accession>A0ABT4X6F8</accession>
<evidence type="ECO:0000256" key="7">
    <source>
        <dbReference type="ARBA" id="ARBA00023288"/>
    </source>
</evidence>
<evidence type="ECO:0000256" key="6">
    <source>
        <dbReference type="ARBA" id="ARBA00023139"/>
    </source>
</evidence>
<evidence type="ECO:0000259" key="8">
    <source>
        <dbReference type="Pfam" id="PF05504"/>
    </source>
</evidence>
<evidence type="ECO:0000256" key="4">
    <source>
        <dbReference type="ARBA" id="ARBA00022729"/>
    </source>
</evidence>
<dbReference type="InterPro" id="IPR038501">
    <property type="entry name" value="Spore_GerAC_C_sf"/>
</dbReference>
<evidence type="ECO:0000256" key="2">
    <source>
        <dbReference type="ARBA" id="ARBA00007886"/>
    </source>
</evidence>
<comment type="subcellular location">
    <subcellularLocation>
        <location evidence="1">Membrane</location>
        <topology evidence="1">Lipid-anchor</topology>
    </subcellularLocation>
</comment>
<dbReference type="Pfam" id="PF25198">
    <property type="entry name" value="Spore_GerAC_N"/>
    <property type="match status" value="1"/>
</dbReference>
<dbReference type="Gene3D" id="3.30.300.210">
    <property type="entry name" value="Nutrient germinant receptor protein C, domain 3"/>
    <property type="match status" value="1"/>
</dbReference>
<dbReference type="Pfam" id="PF05504">
    <property type="entry name" value="Spore_GerAC"/>
    <property type="match status" value="1"/>
</dbReference>
<keyword evidence="7" id="KW-0449">Lipoprotein</keyword>
<comment type="caution">
    <text evidence="10">The sequence shown here is derived from an EMBL/GenBank/DDBJ whole genome shotgun (WGS) entry which is preliminary data.</text>
</comment>